<dbReference type="AlphaFoldDB" id="A0AAF0F5W9"/>
<comment type="similarity">
    <text evidence="3 14">Belongs to the ALG10 glucosyltransferase family.</text>
</comment>
<comment type="catalytic activity">
    <reaction evidence="13">
        <text>an alpha-D-Glc-(1-&gt;3)-alpha-D-Glc-(1-&gt;3)-alpha-D-Man-(1-&gt;2)-alpha-D-Man-(1-&gt;2)-alpha-D-Man-(1-&gt;3)-[alpha-D-Man-(1-&gt;2)-alpha-D-Man-(1-&gt;3)-[alpha-D-Man-(1-&gt;2)-alpha-D-Man-(1-&gt;6)]-alpha-D-Man-(1-&gt;6)]-beta-D-Man-(1-&gt;4)-beta-D-GlcNAc-(1-&gt;4)-alpha-D-GlcNAc-diphospho-di-trans,poly-cis-dolichol + a di-trans,poly-cis-dolichyl beta-D-glucosyl phosphate = a alpha-D-Glc-(1-&gt;2)-alpha-D-Glc-(1-&gt;3)-alpha-D-Glc-(1-&gt;3)-alpha-D-Man-(1-&gt;2)-alpha-D-Man-(1-&gt;2)-alpha-D-Man-(1-&gt;3)-[alpha-D-Man-(1-&gt;2)-alpha-D-Man-(1-&gt;3)-[alpha-D-Man-(1-&gt;2)-alpha-D-Man-(1-&gt;6)]-alpha-D-Man-(1-&gt;6)]-beta-D-Man-(1-&gt;4)-beta-D-GlcNAc-(1-&gt;4)-alpha-D-GlcNAc-diphospho-di-trans,poly-cis-dolichol + a di-trans,poly-cis-dolichyl phosphate + H(+)</text>
        <dbReference type="Rhea" id="RHEA:29543"/>
        <dbReference type="Rhea" id="RHEA-COMP:19498"/>
        <dbReference type="Rhea" id="RHEA-COMP:19502"/>
        <dbReference type="Rhea" id="RHEA-COMP:19512"/>
        <dbReference type="Rhea" id="RHEA-COMP:19522"/>
        <dbReference type="ChEBI" id="CHEBI:15378"/>
        <dbReference type="ChEBI" id="CHEBI:57525"/>
        <dbReference type="ChEBI" id="CHEBI:57683"/>
        <dbReference type="ChEBI" id="CHEBI:132522"/>
        <dbReference type="ChEBI" id="CHEBI:132523"/>
        <dbReference type="EC" id="2.4.1.256"/>
    </reaction>
    <physiologicalReaction direction="left-to-right" evidence="13">
        <dbReference type="Rhea" id="RHEA:29544"/>
    </physiologicalReaction>
</comment>
<organism evidence="15 16">
    <name type="scientific">Malassezia japonica</name>
    <dbReference type="NCBI Taxonomy" id="223818"/>
    <lineage>
        <taxon>Eukaryota</taxon>
        <taxon>Fungi</taxon>
        <taxon>Dikarya</taxon>
        <taxon>Basidiomycota</taxon>
        <taxon>Ustilaginomycotina</taxon>
        <taxon>Malasseziomycetes</taxon>
        <taxon>Malasseziales</taxon>
        <taxon>Malasseziaceae</taxon>
        <taxon>Malassezia</taxon>
    </lineage>
</organism>
<comment type="function">
    <text evidence="12">Dol-P-Glc:Glc(2)Man(9)GlcNAc(2)-PP-Dol alpha-1,2-glucosyltransferase that operates in the biosynthetic pathway of dolichol-linked oligosaccharides, the glycan precursors employed in protein asparagine (N)-glycosylation. The assembly of dolichol-linked oligosaccharides begins on the cytosolic side of the endoplasmic reticulum membrane and finishes in its lumen. The sequential addition of sugars to dolichol pyrophosphate produces dolichol-linked oligosaccharides containing fourteen sugars, including two GlcNAcs, nine mannoses and three glucoses. Once assembled, the oligosaccharide is transferred from the lipid to nascent proteins by oligosaccharyltransferases. In the lumen of the endoplasmic reticulum, adds the third and last glucose residue from dolichyl phosphate glucose (Dol-P-Glc) onto the lipid-linked oligosaccharide intermediate Glc(2)Man(9)GlcNAc(2)-PP-Dol to produce Glc(3)Man(9)GlcNAc(2)-PP-Dol.</text>
</comment>
<feature type="transmembrane region" description="Helical" evidence="14">
    <location>
        <begin position="231"/>
        <end position="252"/>
    </location>
</feature>
<keyword evidence="11 14" id="KW-0472">Membrane</keyword>
<comment type="caution">
    <text evidence="14">Lacks conserved residue(s) required for the propagation of feature annotation.</text>
</comment>
<sequence length="447" mass="50753">MLPIANLLVSVGGSFLFVRGSFLARDLVNRYVSQPYMDEIFHVPQAERICRGVMEWDPKITTPAGLYYVPVLYQRIAPLIGLPSSCEDITTLEWLRSVSFVCMILFCGVIMASITRNQTSMSVYAPLYRSLVTLAVVSLPPMYFFGFLYYTDMLSTFLVFLALTFSQMEEHFTASLLGMLAMTVRQNNVVWVAFMIGQAMLAELRRHAPGLAWSRTPPLGLLLKKSVWEDLGGIELPYIPAIFGFVGFVLWNQGSLALGDKSNHQVTFHLPQLGYFFAFALFFGWPALVPHMRLRIRRKQVLIFAALTALGLVAVHFFTVVHPFLLADNRHYTFYVWRRIVDVRPWARYALVPVYVASAMLWISALAKTRCAFWIAGFVGATALAVVPTPLIEPRYFVVPYIIMRLEVARATTVRPRVLALIAVEVLWNAALNAETIYVFCIQRFMW</sequence>
<feature type="transmembrane region" description="Helical" evidence="14">
    <location>
        <begin position="272"/>
        <end position="289"/>
    </location>
</feature>
<evidence type="ECO:0000256" key="4">
    <source>
        <dbReference type="ARBA" id="ARBA00011967"/>
    </source>
</evidence>
<dbReference type="PIRSF" id="PIRSF028810">
    <property type="entry name" value="Alpha1_2_glucosyltferase_Alg10"/>
    <property type="match status" value="1"/>
</dbReference>
<comment type="pathway">
    <text evidence="2">Protein modification; protein glycosylation.</text>
</comment>
<dbReference type="Pfam" id="PF04922">
    <property type="entry name" value="DIE2_ALG10"/>
    <property type="match status" value="1"/>
</dbReference>
<feature type="transmembrane region" description="Helical" evidence="14">
    <location>
        <begin position="94"/>
        <end position="115"/>
    </location>
</feature>
<evidence type="ECO:0000256" key="10">
    <source>
        <dbReference type="ARBA" id="ARBA00022989"/>
    </source>
</evidence>
<evidence type="ECO:0000256" key="2">
    <source>
        <dbReference type="ARBA" id="ARBA00004922"/>
    </source>
</evidence>
<dbReference type="GO" id="GO:0005789">
    <property type="term" value="C:endoplasmic reticulum membrane"/>
    <property type="evidence" value="ECO:0007669"/>
    <property type="project" value="UniProtKB-SubCell"/>
</dbReference>
<reference evidence="15" key="1">
    <citation type="submission" date="2023-03" db="EMBL/GenBank/DDBJ databases">
        <title>Mating type loci evolution in Malassezia.</title>
        <authorList>
            <person name="Coelho M.A."/>
        </authorList>
    </citation>
    <scope>NUCLEOTIDE SEQUENCE</scope>
    <source>
        <strain evidence="15">CBS 9431</strain>
    </source>
</reference>
<keyword evidence="8 14" id="KW-0812">Transmembrane</keyword>
<evidence type="ECO:0000256" key="9">
    <source>
        <dbReference type="ARBA" id="ARBA00022824"/>
    </source>
</evidence>
<evidence type="ECO:0000313" key="15">
    <source>
        <dbReference type="EMBL" id="WFD40346.1"/>
    </source>
</evidence>
<feature type="transmembrane region" description="Helical" evidence="14">
    <location>
        <begin position="301"/>
        <end position="326"/>
    </location>
</feature>
<evidence type="ECO:0000256" key="6">
    <source>
        <dbReference type="ARBA" id="ARBA00022676"/>
    </source>
</evidence>
<dbReference type="PANTHER" id="PTHR12989:SF10">
    <property type="entry name" value="DOL-P-GLC:GLC(2)MAN(9)GLCNAC(2)-PP-DOL ALPHA-1,2-GLUCOSYLTRANSFERASE-RELATED"/>
    <property type="match status" value="1"/>
</dbReference>
<evidence type="ECO:0000256" key="5">
    <source>
        <dbReference type="ARBA" id="ARBA00018512"/>
    </source>
</evidence>
<name>A0AAF0F5W9_9BASI</name>
<dbReference type="GeneID" id="85226983"/>
<dbReference type="Proteomes" id="UP001217754">
    <property type="component" value="Chromosome 6"/>
</dbReference>
<feature type="transmembrane region" description="Helical" evidence="14">
    <location>
        <begin position="127"/>
        <end position="151"/>
    </location>
</feature>
<keyword evidence="9" id="KW-0256">Endoplasmic reticulum</keyword>
<evidence type="ECO:0000256" key="1">
    <source>
        <dbReference type="ARBA" id="ARBA00004477"/>
    </source>
</evidence>
<evidence type="ECO:0000313" key="16">
    <source>
        <dbReference type="Proteomes" id="UP001217754"/>
    </source>
</evidence>
<dbReference type="RefSeq" id="XP_060123243.1">
    <property type="nucleotide sequence ID" value="XM_060267260.1"/>
</dbReference>
<keyword evidence="10 14" id="KW-1133">Transmembrane helix</keyword>
<feature type="transmembrane region" description="Helical" evidence="14">
    <location>
        <begin position="372"/>
        <end position="392"/>
    </location>
</feature>
<accession>A0AAF0F5W9</accession>
<protein>
    <recommendedName>
        <fullName evidence="5 14">Dol-P-Glc:Glc(2)Man(9)GlcNAc(2)-PP-Dol alpha-1,2-glucosyltransferase</fullName>
        <ecNumber evidence="4 14">2.4.1.256</ecNumber>
    </recommendedName>
</protein>
<evidence type="ECO:0000256" key="3">
    <source>
        <dbReference type="ARBA" id="ARBA00010600"/>
    </source>
</evidence>
<evidence type="ECO:0000256" key="12">
    <source>
        <dbReference type="ARBA" id="ARBA00044727"/>
    </source>
</evidence>
<feature type="transmembrane region" description="Helical" evidence="14">
    <location>
        <begin position="346"/>
        <end position="365"/>
    </location>
</feature>
<keyword evidence="16" id="KW-1185">Reference proteome</keyword>
<evidence type="ECO:0000256" key="14">
    <source>
        <dbReference type="PIRNR" id="PIRNR028810"/>
    </source>
</evidence>
<dbReference type="EMBL" id="CP119963">
    <property type="protein sequence ID" value="WFD40346.1"/>
    <property type="molecule type" value="Genomic_DNA"/>
</dbReference>
<dbReference type="InterPro" id="IPR016900">
    <property type="entry name" value="Alg10"/>
</dbReference>
<dbReference type="GO" id="GO:0106073">
    <property type="term" value="F:dolichyl pyrophosphate Glc2Man9GlcNAc2 alpha-1,2-glucosyltransferase activity"/>
    <property type="evidence" value="ECO:0007669"/>
    <property type="project" value="UniProtKB-UniRule"/>
</dbReference>
<keyword evidence="7 15" id="KW-0808">Transferase</keyword>
<evidence type="ECO:0000256" key="8">
    <source>
        <dbReference type="ARBA" id="ARBA00022692"/>
    </source>
</evidence>
<evidence type="ECO:0000256" key="13">
    <source>
        <dbReference type="ARBA" id="ARBA00048064"/>
    </source>
</evidence>
<dbReference type="EC" id="2.4.1.256" evidence="4 14"/>
<evidence type="ECO:0000256" key="11">
    <source>
        <dbReference type="ARBA" id="ARBA00023136"/>
    </source>
</evidence>
<gene>
    <name evidence="15" type="primary">ALG10</name>
    <name evidence="15" type="ORF">MJAP1_003332</name>
</gene>
<keyword evidence="6 14" id="KW-0328">Glycosyltransferase</keyword>
<feature type="transmembrane region" description="Helical" evidence="14">
    <location>
        <begin position="418"/>
        <end position="441"/>
    </location>
</feature>
<proteinExistence type="inferred from homology"/>
<evidence type="ECO:0000256" key="7">
    <source>
        <dbReference type="ARBA" id="ARBA00022679"/>
    </source>
</evidence>
<dbReference type="PANTHER" id="PTHR12989">
    <property type="entry name" value="ALPHA-1,2-GLUCOSYLTRANSFERASE ALG10"/>
    <property type="match status" value="1"/>
</dbReference>
<comment type="subcellular location">
    <subcellularLocation>
        <location evidence="1">Endoplasmic reticulum membrane</location>
        <topology evidence="1">Multi-pass membrane protein</topology>
    </subcellularLocation>
</comment>
<dbReference type="GO" id="GO:0006488">
    <property type="term" value="P:dolichol-linked oligosaccharide biosynthetic process"/>
    <property type="evidence" value="ECO:0007669"/>
    <property type="project" value="UniProtKB-UniRule"/>
</dbReference>